<dbReference type="SMART" id="SM01126">
    <property type="entry name" value="DDE_Tnp_IS1595"/>
    <property type="match status" value="1"/>
</dbReference>
<organism evidence="2 3">
    <name type="scientific">Actinobacillus minor 202</name>
    <dbReference type="NCBI Taxonomy" id="591023"/>
    <lineage>
        <taxon>Bacteria</taxon>
        <taxon>Pseudomonadati</taxon>
        <taxon>Pseudomonadota</taxon>
        <taxon>Gammaproteobacteria</taxon>
        <taxon>Pasteurellales</taxon>
        <taxon>Pasteurellaceae</taxon>
        <taxon>Actinobacillus</taxon>
    </lineage>
</organism>
<sequence length="394" mass="45951">MSQLKLPQINKINITSISNMTEAEVFVLLKQWRWESRDALNLDDAECPHCGCDKCKFHPKSHNKKSWSHQSGNRWRCGKCHKFFSLTSGTAFAYHKLSFKQILLSLIIWATEAYTPSSCKLSKLLGITQKNAYLFKMKINEVLLQTQDLSPMKSLVQLDGCFVTRALRFNRYLPKDEFKAKKGLKKEDMRCIITMCQASDDETLKGSNRTLFMVTKGEYQEDIFPFAKKFITPFSKAWTDGHLAYRDLQYLFDHQFVNHSQEFITKDGVHNNYCESVNSRFRQLQSILHKLSNLRLPYYMAEVAYRTDRRRCSVGEIVREICQRFFSLKPLRDWMNYTRGNRPKEEHLGMKLIEHFESKQRNNLIKPPIASKSFGEVAHVSLPTLAYATDLIPV</sequence>
<dbReference type="Pfam" id="PF12762">
    <property type="entry name" value="DDE_Tnp_IS1595"/>
    <property type="match status" value="1"/>
</dbReference>
<comment type="caution">
    <text evidence="2">The sequence shown here is derived from an EMBL/GenBank/DDBJ whole genome shotgun (WGS) entry which is preliminary data.</text>
</comment>
<dbReference type="EMBL" id="ACFT01000002">
    <property type="protein sequence ID" value="EEF16094.1"/>
    <property type="molecule type" value="Genomic_DNA"/>
</dbReference>
<gene>
    <name evidence="2" type="ORF">AM202_0048</name>
</gene>
<protein>
    <submittedName>
        <fullName evidence="2">Transposase</fullName>
    </submittedName>
</protein>
<keyword evidence="3" id="KW-1185">Reference proteome</keyword>
<dbReference type="RefSeq" id="WP_005817664.1">
    <property type="nucleotide sequence ID" value="NZ_ACFT01000002.1"/>
</dbReference>
<dbReference type="NCBIfam" id="NF033547">
    <property type="entry name" value="transpos_IS1595"/>
    <property type="match status" value="1"/>
</dbReference>
<evidence type="ECO:0000313" key="2">
    <source>
        <dbReference type="EMBL" id="EEF16094.1"/>
    </source>
</evidence>
<reference evidence="2 3" key="1">
    <citation type="journal article" date="2010" name="Vet. Microbiol.">
        <title>Production of haemolysins by strains of the Actinobacillus minor/porcitonsillarum complex.</title>
        <authorList>
            <person name="Arya G."/>
            <person name="Niven D.F."/>
        </authorList>
    </citation>
    <scope>NUCLEOTIDE SEQUENCE [LARGE SCALE GENOMIC DNA]</scope>
    <source>
        <strain evidence="3">strain 202</strain>
    </source>
</reference>
<feature type="domain" description="ISXO2-like transposase" evidence="1">
    <location>
        <begin position="151"/>
        <end position="308"/>
    </location>
</feature>
<proteinExistence type="predicted"/>
<dbReference type="InterPro" id="IPR024445">
    <property type="entry name" value="Tnp_ISXO2-like"/>
</dbReference>
<accession>A0ABP2DMD3</accession>
<evidence type="ECO:0000259" key="1">
    <source>
        <dbReference type="SMART" id="SM01126"/>
    </source>
</evidence>
<name>A0ABP2DMD3_9PAST</name>
<dbReference type="Proteomes" id="UP000003394">
    <property type="component" value="Unassembled WGS sequence"/>
</dbReference>
<evidence type="ECO:0000313" key="3">
    <source>
        <dbReference type="Proteomes" id="UP000003394"/>
    </source>
</evidence>